<feature type="disulfide bond" evidence="1">
    <location>
        <begin position="164"/>
        <end position="181"/>
    </location>
</feature>
<evidence type="ECO:0000256" key="2">
    <source>
        <dbReference type="SAM" id="SignalP"/>
    </source>
</evidence>
<feature type="disulfide bond" evidence="1">
    <location>
        <begin position="29"/>
        <end position="256"/>
    </location>
</feature>
<sequence length="257" mass="27351">MHFFSTVTVALTAIAAEVAGRRITVVNNCAYTVWPALFTDPSSPSKPTQATGWQQNVRQKVSFSVPNNWKSGRIWGRTGCDFSKGAPGPNQCLTGGCNGGLKCDPKSGTGVPPVTLAEFTLGINGWQPDNYDVSIVDGFNIPMSITNNKGCHEASCKANLNPNCPAPLKGPTDSSGKVAGCKSACTAGLGDKTNNPNCCTGTHNQPQTCRSSGVQYYNYFKNACKDSYVFAYDEPSGTALWTCDANKKADYTITFCP</sequence>
<feature type="disulfide bond" evidence="1">
    <location>
        <begin position="156"/>
        <end position="224"/>
    </location>
</feature>
<evidence type="ECO:0000313" key="3">
    <source>
        <dbReference type="EMBL" id="PIL35790.1"/>
    </source>
</evidence>
<proteinExistence type="predicted"/>
<evidence type="ECO:0008006" key="5">
    <source>
        <dbReference type="Google" id="ProtNLM"/>
    </source>
</evidence>
<organism evidence="3 4">
    <name type="scientific">Ganoderma sinense ZZ0214-1</name>
    <dbReference type="NCBI Taxonomy" id="1077348"/>
    <lineage>
        <taxon>Eukaryota</taxon>
        <taxon>Fungi</taxon>
        <taxon>Dikarya</taxon>
        <taxon>Basidiomycota</taxon>
        <taxon>Agaricomycotina</taxon>
        <taxon>Agaricomycetes</taxon>
        <taxon>Polyporales</taxon>
        <taxon>Polyporaceae</taxon>
        <taxon>Ganoderma</taxon>
    </lineage>
</organism>
<feature type="disulfide bond" evidence="1">
    <location>
        <begin position="185"/>
        <end position="198"/>
    </location>
</feature>
<dbReference type="PROSITE" id="PS51367">
    <property type="entry name" value="THAUMATIN_2"/>
    <property type="match status" value="1"/>
</dbReference>
<feature type="disulfide bond" evidence="1">
    <location>
        <begin position="97"/>
        <end position="103"/>
    </location>
</feature>
<dbReference type="EMBL" id="AYKW01000003">
    <property type="protein sequence ID" value="PIL35790.1"/>
    <property type="molecule type" value="Genomic_DNA"/>
</dbReference>
<dbReference type="OrthoDB" id="430315at2759"/>
<evidence type="ECO:0000313" key="4">
    <source>
        <dbReference type="Proteomes" id="UP000230002"/>
    </source>
</evidence>
<dbReference type="PANTHER" id="PTHR31048">
    <property type="entry name" value="OS03G0233200 PROTEIN"/>
    <property type="match status" value="1"/>
</dbReference>
<dbReference type="SUPFAM" id="SSF49870">
    <property type="entry name" value="Osmotin, thaumatin-like protein"/>
    <property type="match status" value="1"/>
</dbReference>
<protein>
    <recommendedName>
        <fullName evidence="5">Thaumatin</fullName>
    </recommendedName>
</protein>
<dbReference type="InterPro" id="IPR037176">
    <property type="entry name" value="Osmotin/thaumatin-like_sf"/>
</dbReference>
<feature type="disulfide bond" evidence="1">
    <location>
        <begin position="199"/>
        <end position="209"/>
    </location>
</feature>
<keyword evidence="4" id="KW-1185">Reference proteome</keyword>
<dbReference type="Pfam" id="PF00314">
    <property type="entry name" value="Thaumatin"/>
    <property type="match status" value="1"/>
</dbReference>
<reference evidence="3 4" key="1">
    <citation type="journal article" date="2015" name="Sci. Rep.">
        <title>Chromosome-level genome map provides insights into diverse defense mechanisms in the medicinal fungus Ganoderma sinense.</title>
        <authorList>
            <person name="Zhu Y."/>
            <person name="Xu J."/>
            <person name="Sun C."/>
            <person name="Zhou S."/>
            <person name="Xu H."/>
            <person name="Nelson D.R."/>
            <person name="Qian J."/>
            <person name="Song J."/>
            <person name="Luo H."/>
            <person name="Xiang L."/>
            <person name="Li Y."/>
            <person name="Xu Z."/>
            <person name="Ji A."/>
            <person name="Wang L."/>
            <person name="Lu S."/>
            <person name="Hayward A."/>
            <person name="Sun W."/>
            <person name="Li X."/>
            <person name="Schwartz D.C."/>
            <person name="Wang Y."/>
            <person name="Chen S."/>
        </authorList>
    </citation>
    <scope>NUCLEOTIDE SEQUENCE [LARGE SCALE GENOMIC DNA]</scope>
    <source>
        <strain evidence="3 4">ZZ0214-1</strain>
    </source>
</reference>
<feature type="disulfide bond" evidence="1">
    <location>
        <begin position="151"/>
        <end position="243"/>
    </location>
</feature>
<dbReference type="InterPro" id="IPR001938">
    <property type="entry name" value="Thaumatin"/>
</dbReference>
<name>A0A2G8SPW5_9APHY</name>
<dbReference type="PIRSF" id="PIRSF002703">
    <property type="entry name" value="Thaumatin"/>
    <property type="match status" value="1"/>
</dbReference>
<keyword evidence="2" id="KW-0732">Signal</keyword>
<keyword evidence="1" id="KW-1015">Disulfide bond</keyword>
<dbReference type="AlphaFoldDB" id="A0A2G8SPW5"/>
<feature type="chain" id="PRO_5013607419" description="Thaumatin" evidence="2">
    <location>
        <begin position="21"/>
        <end position="257"/>
    </location>
</feature>
<comment type="caution">
    <text evidence="3">The sequence shown here is derived from an EMBL/GenBank/DDBJ whole genome shotgun (WGS) entry which is preliminary data.</text>
</comment>
<dbReference type="SMART" id="SM00205">
    <property type="entry name" value="THN"/>
    <property type="match status" value="1"/>
</dbReference>
<accession>A0A2G8SPW5</accession>
<dbReference type="STRING" id="1077348.A0A2G8SPW5"/>
<feature type="disulfide bond" evidence="1">
    <location>
        <begin position="80"/>
        <end position="92"/>
    </location>
</feature>
<dbReference type="Gene3D" id="2.60.110.10">
    <property type="entry name" value="Thaumatin"/>
    <property type="match status" value="1"/>
</dbReference>
<gene>
    <name evidence="3" type="ORF">GSI_02520</name>
</gene>
<evidence type="ECO:0000256" key="1">
    <source>
        <dbReference type="PIRSR" id="PIRSR002703-1"/>
    </source>
</evidence>
<dbReference type="Proteomes" id="UP000230002">
    <property type="component" value="Unassembled WGS sequence"/>
</dbReference>
<feature type="signal peptide" evidence="2">
    <location>
        <begin position="1"/>
        <end position="20"/>
    </location>
</feature>